<evidence type="ECO:0000256" key="1">
    <source>
        <dbReference type="SAM" id="MobiDB-lite"/>
    </source>
</evidence>
<sequence length="603" mass="68490">MTWSSDSKTKSSGQVFSVHPRVPAISIHESDEEISSSGEDVASPQDLEDIDSSHPEPAPNFHHLDPFRHPINPRFLRYTFVPDPREISRLKHILEESTGKLASHGFTNVKAINLEEEELDDELWEEVYPLFCNVRNCRAILATHRKLPTEIWQIIFNIASEFAVGYSLASMCSPCGTPCSLWTLPLTITQVCSRWGSIIRSTPSAWSSIKLELCRLYIDIEPLLETYLKYSKGHTLRISISVEGPAASKYGRTAWETLSGHLSRCTEFIFDIWGGDLSAPRNFELFPHLEFFQGDGGVLTRSPGKYSWLSQALSRGAPNLTRMSLLSRLYSWIPCTLLRSLEVRRLEGKDMRSLSLLSTCNHLESLAFTEMGYCRMEPGTFHSDIFQKVELSSLRKLEIREARDHVFPTGYGTRLARILLGSLVLPFLRELVLEQREWLGNDLLHTITQRSPGLERVVLYAGAADEPLNSSPPTTLLSFLPNLLNLKYFRFSLSVARGYSSPYPDAARSDFVDTALTTFLSKLLEPTALPNLQHIWLGFSYITLDNTVVDRALTVAASRPSLRQIAVLRMYKPEELKSFKFERVEKGASVCVRESRWSDWRHW</sequence>
<protein>
    <recommendedName>
        <fullName evidence="4">F-box domain-containing protein</fullName>
    </recommendedName>
</protein>
<dbReference type="Proteomes" id="UP001465976">
    <property type="component" value="Unassembled WGS sequence"/>
</dbReference>
<reference evidence="2 3" key="1">
    <citation type="submission" date="2024-02" db="EMBL/GenBank/DDBJ databases">
        <title>A draft genome for the cacao thread blight pathogen Marasmius crinis-equi.</title>
        <authorList>
            <person name="Cohen S.P."/>
            <person name="Baruah I.K."/>
            <person name="Amoako-Attah I."/>
            <person name="Bukari Y."/>
            <person name="Meinhardt L.W."/>
            <person name="Bailey B.A."/>
        </authorList>
    </citation>
    <scope>NUCLEOTIDE SEQUENCE [LARGE SCALE GENOMIC DNA]</scope>
    <source>
        <strain evidence="2 3">GH-76</strain>
    </source>
</reference>
<evidence type="ECO:0008006" key="4">
    <source>
        <dbReference type="Google" id="ProtNLM"/>
    </source>
</evidence>
<dbReference type="InterPro" id="IPR032675">
    <property type="entry name" value="LRR_dom_sf"/>
</dbReference>
<name>A0ABR3EY24_9AGAR</name>
<organism evidence="2 3">
    <name type="scientific">Marasmius crinis-equi</name>
    <dbReference type="NCBI Taxonomy" id="585013"/>
    <lineage>
        <taxon>Eukaryota</taxon>
        <taxon>Fungi</taxon>
        <taxon>Dikarya</taxon>
        <taxon>Basidiomycota</taxon>
        <taxon>Agaricomycotina</taxon>
        <taxon>Agaricomycetes</taxon>
        <taxon>Agaricomycetidae</taxon>
        <taxon>Agaricales</taxon>
        <taxon>Marasmiineae</taxon>
        <taxon>Marasmiaceae</taxon>
        <taxon>Marasmius</taxon>
    </lineage>
</organism>
<keyword evidence="3" id="KW-1185">Reference proteome</keyword>
<feature type="region of interest" description="Disordered" evidence="1">
    <location>
        <begin position="1"/>
        <end position="63"/>
    </location>
</feature>
<gene>
    <name evidence="2" type="ORF">V5O48_014200</name>
</gene>
<dbReference type="Gene3D" id="3.80.10.10">
    <property type="entry name" value="Ribonuclease Inhibitor"/>
    <property type="match status" value="1"/>
</dbReference>
<evidence type="ECO:0000313" key="3">
    <source>
        <dbReference type="Proteomes" id="UP001465976"/>
    </source>
</evidence>
<evidence type="ECO:0000313" key="2">
    <source>
        <dbReference type="EMBL" id="KAL0567790.1"/>
    </source>
</evidence>
<proteinExistence type="predicted"/>
<feature type="compositionally biased region" description="Polar residues" evidence="1">
    <location>
        <begin position="1"/>
        <end position="15"/>
    </location>
</feature>
<dbReference type="EMBL" id="JBAHYK010001494">
    <property type="protein sequence ID" value="KAL0567790.1"/>
    <property type="molecule type" value="Genomic_DNA"/>
</dbReference>
<comment type="caution">
    <text evidence="2">The sequence shown here is derived from an EMBL/GenBank/DDBJ whole genome shotgun (WGS) entry which is preliminary data.</text>
</comment>
<accession>A0ABR3EY24</accession>